<evidence type="ECO:0000313" key="2">
    <source>
        <dbReference type="Proteomes" id="UP000580250"/>
    </source>
</evidence>
<comment type="caution">
    <text evidence="1">The sequence shown here is derived from an EMBL/GenBank/DDBJ whole genome shotgun (WGS) entry which is preliminary data.</text>
</comment>
<evidence type="ECO:0000313" key="1">
    <source>
        <dbReference type="EMBL" id="CAD2201164.1"/>
    </source>
</evidence>
<dbReference type="AlphaFoldDB" id="A0A6V7XPG4"/>
<gene>
    <name evidence="1" type="ORF">MENT_LOCUS54693</name>
</gene>
<dbReference type="Proteomes" id="UP000580250">
    <property type="component" value="Unassembled WGS sequence"/>
</dbReference>
<sequence>MLESYFLTGAGGCKGKYPVQNVPLHNWDILGGVTTPVPRHTRPEASGPNPKIKPLWICSIPPNIISRFIQTQDFPLI</sequence>
<protein>
    <submittedName>
        <fullName evidence="1">Uncharacterized protein</fullName>
    </submittedName>
</protein>
<dbReference type="EMBL" id="CAJEWN010001964">
    <property type="protein sequence ID" value="CAD2201164.1"/>
    <property type="molecule type" value="Genomic_DNA"/>
</dbReference>
<accession>A0A6V7XPG4</accession>
<organism evidence="1 2">
    <name type="scientific">Meloidogyne enterolobii</name>
    <name type="common">Root-knot nematode worm</name>
    <name type="synonym">Meloidogyne mayaguensis</name>
    <dbReference type="NCBI Taxonomy" id="390850"/>
    <lineage>
        <taxon>Eukaryota</taxon>
        <taxon>Metazoa</taxon>
        <taxon>Ecdysozoa</taxon>
        <taxon>Nematoda</taxon>
        <taxon>Chromadorea</taxon>
        <taxon>Rhabditida</taxon>
        <taxon>Tylenchina</taxon>
        <taxon>Tylenchomorpha</taxon>
        <taxon>Tylenchoidea</taxon>
        <taxon>Meloidogynidae</taxon>
        <taxon>Meloidogyninae</taxon>
        <taxon>Meloidogyne</taxon>
    </lineage>
</organism>
<name>A0A6V7XPG4_MELEN</name>
<reference evidence="1 2" key="1">
    <citation type="submission" date="2020-08" db="EMBL/GenBank/DDBJ databases">
        <authorList>
            <person name="Koutsovoulos G."/>
            <person name="Danchin GJ E."/>
        </authorList>
    </citation>
    <scope>NUCLEOTIDE SEQUENCE [LARGE SCALE GENOMIC DNA]</scope>
</reference>
<proteinExistence type="predicted"/>